<feature type="compositionally biased region" description="Basic and acidic residues" evidence="1">
    <location>
        <begin position="62"/>
        <end position="74"/>
    </location>
</feature>
<comment type="caution">
    <text evidence="2">The sequence shown here is derived from an EMBL/GenBank/DDBJ whole genome shotgun (WGS) entry which is preliminary data.</text>
</comment>
<dbReference type="Proteomes" id="UP000825729">
    <property type="component" value="Unassembled WGS sequence"/>
</dbReference>
<feature type="compositionally biased region" description="Basic residues" evidence="1">
    <location>
        <begin position="97"/>
        <end position="107"/>
    </location>
</feature>
<evidence type="ECO:0000313" key="2">
    <source>
        <dbReference type="EMBL" id="KAG9458576.1"/>
    </source>
</evidence>
<gene>
    <name evidence="2" type="ORF">H6P81_003084</name>
</gene>
<organism evidence="2 3">
    <name type="scientific">Aristolochia fimbriata</name>
    <name type="common">White veined hardy Dutchman's pipe vine</name>
    <dbReference type="NCBI Taxonomy" id="158543"/>
    <lineage>
        <taxon>Eukaryota</taxon>
        <taxon>Viridiplantae</taxon>
        <taxon>Streptophyta</taxon>
        <taxon>Embryophyta</taxon>
        <taxon>Tracheophyta</taxon>
        <taxon>Spermatophyta</taxon>
        <taxon>Magnoliopsida</taxon>
        <taxon>Magnoliidae</taxon>
        <taxon>Piperales</taxon>
        <taxon>Aristolochiaceae</taxon>
        <taxon>Aristolochia</taxon>
    </lineage>
</organism>
<dbReference type="EMBL" id="JAINDJ010000002">
    <property type="protein sequence ID" value="KAG9458576.1"/>
    <property type="molecule type" value="Genomic_DNA"/>
</dbReference>
<accession>A0AAV7FES5</accession>
<name>A0AAV7FES5_ARIFI</name>
<sequence>MAGGKGIERTKKKKFTVESAPRNPSQDPPPPHPASIEHPTPIRPRCPNHSRETRKIYYPVDEWIKEEKMNRVDEGSGCASASSSGSSSGGLGSGSRQKGKERKRMKSLLKQEK</sequence>
<feature type="region of interest" description="Disordered" evidence="1">
    <location>
        <begin position="1"/>
        <end position="113"/>
    </location>
</feature>
<evidence type="ECO:0000313" key="3">
    <source>
        <dbReference type="Proteomes" id="UP000825729"/>
    </source>
</evidence>
<protein>
    <submittedName>
        <fullName evidence="2">Uncharacterized protein</fullName>
    </submittedName>
</protein>
<reference evidence="2 3" key="1">
    <citation type="submission" date="2021-07" db="EMBL/GenBank/DDBJ databases">
        <title>The Aristolochia fimbriata genome: insights into angiosperm evolution, floral development and chemical biosynthesis.</title>
        <authorList>
            <person name="Jiao Y."/>
        </authorList>
    </citation>
    <scope>NUCLEOTIDE SEQUENCE [LARGE SCALE GENOMIC DNA]</scope>
    <source>
        <strain evidence="2">IBCAS-2021</strain>
        <tissue evidence="2">Leaf</tissue>
    </source>
</reference>
<proteinExistence type="predicted"/>
<feature type="compositionally biased region" description="Low complexity" evidence="1">
    <location>
        <begin position="75"/>
        <end position="86"/>
    </location>
</feature>
<dbReference type="AlphaFoldDB" id="A0AAV7FES5"/>
<evidence type="ECO:0000256" key="1">
    <source>
        <dbReference type="SAM" id="MobiDB-lite"/>
    </source>
</evidence>
<keyword evidence="3" id="KW-1185">Reference proteome</keyword>